<dbReference type="PANTHER" id="PTHR43792:SF8">
    <property type="entry name" value="[RIBOSOMAL PROTEIN US5]-ALANINE N-ACETYLTRANSFERASE"/>
    <property type="match status" value="1"/>
</dbReference>
<dbReference type="AlphaFoldDB" id="A0AAJ2BRJ0"/>
<dbReference type="PROSITE" id="PS51186">
    <property type="entry name" value="GNAT"/>
    <property type="match status" value="1"/>
</dbReference>
<dbReference type="SUPFAM" id="SSF55729">
    <property type="entry name" value="Acyl-CoA N-acyltransferases (Nat)"/>
    <property type="match status" value="1"/>
</dbReference>
<dbReference type="Gene3D" id="3.40.630.30">
    <property type="match status" value="1"/>
</dbReference>
<name>A0AAJ2BRJ0_9PSED</name>
<dbReference type="InterPro" id="IPR016181">
    <property type="entry name" value="Acyl_CoA_acyltransferase"/>
</dbReference>
<dbReference type="GO" id="GO:0008999">
    <property type="term" value="F:protein-N-terminal-alanine acetyltransferase activity"/>
    <property type="evidence" value="ECO:0007669"/>
    <property type="project" value="UniProtKB-EC"/>
</dbReference>
<sequence>MSLSVPLQHPPRFAVNEAVELIDLTLADPAAVADYYRRNRQHLALSMPRRSDAFFTLAQWQGQAAAYRAGGPGLTELRLILKAGPLVIGTVNFSQIVRGGFQACYLGYGLDETWQGLGLMRSAVRLGRDFVIEELGLNRIMANHLPENARSAHLLDSLGFEREGLARRYLQIDGVWRDHVLTSYVRPSPEEP</sequence>
<evidence type="ECO:0000313" key="6">
    <source>
        <dbReference type="Proteomes" id="UP001268036"/>
    </source>
</evidence>
<evidence type="ECO:0000256" key="3">
    <source>
        <dbReference type="ARBA" id="ARBA00038502"/>
    </source>
</evidence>
<evidence type="ECO:0000256" key="1">
    <source>
        <dbReference type="ARBA" id="ARBA00022679"/>
    </source>
</evidence>
<dbReference type="PANTHER" id="PTHR43792">
    <property type="entry name" value="GNAT FAMILY, PUTATIVE (AFU_ORTHOLOGUE AFUA_3G00765)-RELATED-RELATED"/>
    <property type="match status" value="1"/>
</dbReference>
<dbReference type="InterPro" id="IPR051531">
    <property type="entry name" value="N-acetyltransferase"/>
</dbReference>
<evidence type="ECO:0000259" key="4">
    <source>
        <dbReference type="PROSITE" id="PS51186"/>
    </source>
</evidence>
<dbReference type="EC" id="2.3.1.267" evidence="5"/>
<dbReference type="Pfam" id="PF13302">
    <property type="entry name" value="Acetyltransf_3"/>
    <property type="match status" value="1"/>
</dbReference>
<protein>
    <submittedName>
        <fullName evidence="5">Ribosomal-protein-alanine N-acetyltransferase</fullName>
        <ecNumber evidence="5">2.3.1.267</ecNumber>
    </submittedName>
</protein>
<dbReference type="InterPro" id="IPR000182">
    <property type="entry name" value="GNAT_dom"/>
</dbReference>
<accession>A0AAJ2BRJ0</accession>
<dbReference type="GO" id="GO:0005737">
    <property type="term" value="C:cytoplasm"/>
    <property type="evidence" value="ECO:0007669"/>
    <property type="project" value="TreeGrafter"/>
</dbReference>
<organism evidence="5 6">
    <name type="scientific">Pseudomonas oryzihabitans</name>
    <dbReference type="NCBI Taxonomy" id="47885"/>
    <lineage>
        <taxon>Bacteria</taxon>
        <taxon>Pseudomonadati</taxon>
        <taxon>Pseudomonadota</taxon>
        <taxon>Gammaproteobacteria</taxon>
        <taxon>Pseudomonadales</taxon>
        <taxon>Pseudomonadaceae</taxon>
        <taxon>Pseudomonas</taxon>
    </lineage>
</organism>
<feature type="domain" description="N-acetyltransferase" evidence="4">
    <location>
        <begin position="19"/>
        <end position="182"/>
    </location>
</feature>
<evidence type="ECO:0000313" key="5">
    <source>
        <dbReference type="EMBL" id="MDR6236226.1"/>
    </source>
</evidence>
<evidence type="ECO:0000256" key="2">
    <source>
        <dbReference type="ARBA" id="ARBA00023315"/>
    </source>
</evidence>
<comment type="caution">
    <text evidence="5">The sequence shown here is derived from an EMBL/GenBank/DDBJ whole genome shotgun (WGS) entry which is preliminary data.</text>
</comment>
<keyword evidence="2 5" id="KW-0012">Acyltransferase</keyword>
<gene>
    <name evidence="5" type="ORF">QE440_003967</name>
</gene>
<keyword evidence="1 5" id="KW-0808">Transferase</keyword>
<dbReference type="EMBL" id="JAVJAF010000001">
    <property type="protein sequence ID" value="MDR6236226.1"/>
    <property type="molecule type" value="Genomic_DNA"/>
</dbReference>
<dbReference type="Proteomes" id="UP001268036">
    <property type="component" value="Unassembled WGS sequence"/>
</dbReference>
<comment type="similarity">
    <text evidence="3">Belongs to the acetyltransferase family. RimJ subfamily.</text>
</comment>
<proteinExistence type="inferred from homology"/>
<reference evidence="5" key="1">
    <citation type="submission" date="2023-08" db="EMBL/GenBank/DDBJ databases">
        <title>Functional and genomic diversity of the sorghum phyllosphere microbiome.</title>
        <authorList>
            <person name="Shade A."/>
        </authorList>
    </citation>
    <scope>NUCLEOTIDE SEQUENCE</scope>
    <source>
        <strain evidence="5">SORGH_AS_0201</strain>
    </source>
</reference>
<dbReference type="RefSeq" id="WP_309761175.1">
    <property type="nucleotide sequence ID" value="NZ_JAVJAF010000001.1"/>
</dbReference>